<sequence>MDWFFENFKIIQWLVWGIFGAIVWALAVTFTKKKDHAGLISRVNKIELTYSSKDAHTSLAERVNTLESQVKEMPDKTTIHRVESEMKQLKGQLDGVEKLLSHISNQVGMLVENEITGSK</sequence>
<keyword evidence="2" id="KW-1133">Transmembrane helix</keyword>
<keyword evidence="2" id="KW-0472">Membrane</keyword>
<evidence type="ECO:0000256" key="2">
    <source>
        <dbReference type="SAM" id="Phobius"/>
    </source>
</evidence>
<protein>
    <submittedName>
        <fullName evidence="3">DUF2730 family protein</fullName>
    </submittedName>
</protein>
<reference evidence="3 4" key="1">
    <citation type="journal article" date="2015" name="Genome Announc.">
        <title>Draft Genome Sequences of Marine Isolates of Thalassomonas viridans and Thalassomonas actiniarum.</title>
        <authorList>
            <person name="Olonade I."/>
            <person name="van Zyl L.J."/>
            <person name="Trindade M."/>
        </authorList>
    </citation>
    <scope>NUCLEOTIDE SEQUENCE [LARGE SCALE GENOMIC DNA]</scope>
    <source>
        <strain evidence="3 4">XOM25</strain>
    </source>
</reference>
<accession>A0AAE9Z792</accession>
<dbReference type="AlphaFoldDB" id="A0AAE9Z792"/>
<feature type="transmembrane region" description="Helical" evidence="2">
    <location>
        <begin position="13"/>
        <end position="31"/>
    </location>
</feature>
<keyword evidence="2" id="KW-0812">Transmembrane</keyword>
<dbReference type="EMBL" id="CP059733">
    <property type="protein sequence ID" value="WDE07279.1"/>
    <property type="molecule type" value="Genomic_DNA"/>
</dbReference>
<evidence type="ECO:0000256" key="1">
    <source>
        <dbReference type="SAM" id="Coils"/>
    </source>
</evidence>
<keyword evidence="1" id="KW-0175">Coiled coil</keyword>
<organism evidence="3 4">
    <name type="scientific">Thalassomonas viridans</name>
    <dbReference type="NCBI Taxonomy" id="137584"/>
    <lineage>
        <taxon>Bacteria</taxon>
        <taxon>Pseudomonadati</taxon>
        <taxon>Pseudomonadota</taxon>
        <taxon>Gammaproteobacteria</taxon>
        <taxon>Alteromonadales</taxon>
        <taxon>Colwelliaceae</taxon>
        <taxon>Thalassomonas</taxon>
    </lineage>
</organism>
<dbReference type="KEGG" id="tvd:SG34_010515"/>
<evidence type="ECO:0000313" key="4">
    <source>
        <dbReference type="Proteomes" id="UP000032352"/>
    </source>
</evidence>
<proteinExistence type="predicted"/>
<keyword evidence="4" id="KW-1185">Reference proteome</keyword>
<evidence type="ECO:0000313" key="3">
    <source>
        <dbReference type="EMBL" id="WDE07279.1"/>
    </source>
</evidence>
<dbReference type="RefSeq" id="WP_044840708.1">
    <property type="nucleotide sequence ID" value="NZ_CP059733.1"/>
</dbReference>
<gene>
    <name evidence="3" type="ORF">SG34_010515</name>
</gene>
<dbReference type="Proteomes" id="UP000032352">
    <property type="component" value="Chromosome"/>
</dbReference>
<name>A0AAE9Z792_9GAMM</name>
<feature type="coiled-coil region" evidence="1">
    <location>
        <begin position="79"/>
        <end position="106"/>
    </location>
</feature>
<dbReference type="Pfam" id="PF10805">
    <property type="entry name" value="DUF2730"/>
    <property type="match status" value="1"/>
</dbReference>
<dbReference type="InterPro" id="IPR020269">
    <property type="entry name" value="Phage_Mu_Releasin"/>
</dbReference>
<reference evidence="3 4" key="2">
    <citation type="journal article" date="2022" name="Mar. Drugs">
        <title>Bioassay-Guided Fractionation Leads to the Detection of Cholic Acid Generated by the Rare Thalassomonas sp.</title>
        <authorList>
            <person name="Pheiffer F."/>
            <person name="Schneider Y.K."/>
            <person name="Hansen E.H."/>
            <person name="Andersen J.H."/>
            <person name="Isaksson J."/>
            <person name="Busche T."/>
            <person name="R C."/>
            <person name="Kalinowski J."/>
            <person name="Zyl L.V."/>
            <person name="Trindade M."/>
        </authorList>
    </citation>
    <scope>NUCLEOTIDE SEQUENCE [LARGE SCALE GENOMIC DNA]</scope>
    <source>
        <strain evidence="3 4">XOM25</strain>
    </source>
</reference>